<keyword evidence="3" id="KW-0812">Transmembrane</keyword>
<feature type="domain" description="POTRA" evidence="10">
    <location>
        <begin position="97"/>
        <end position="174"/>
    </location>
</feature>
<keyword evidence="2" id="KW-1134">Transmembrane beta strand</keyword>
<evidence type="ECO:0000259" key="10">
    <source>
        <dbReference type="PROSITE" id="PS51779"/>
    </source>
</evidence>
<reference evidence="11" key="2">
    <citation type="submission" date="2020-01" db="EMBL/GenBank/DDBJ databases">
        <authorList>
            <person name="Campanaro S."/>
        </authorList>
    </citation>
    <scope>NUCLEOTIDE SEQUENCE</scope>
    <source>
        <strain evidence="11">AS06rmzACSIP_7</strain>
    </source>
</reference>
<accession>A0A971M2L4</accession>
<keyword evidence="6" id="KW-0472">Membrane</keyword>
<evidence type="ECO:0000256" key="8">
    <source>
        <dbReference type="NCBIfam" id="TIGR03303"/>
    </source>
</evidence>
<dbReference type="InterPro" id="IPR039910">
    <property type="entry name" value="D15-like"/>
</dbReference>
<dbReference type="PIRSF" id="PIRSF006076">
    <property type="entry name" value="OM_assembly_OMP85"/>
    <property type="match status" value="1"/>
</dbReference>
<dbReference type="InterPro" id="IPR023707">
    <property type="entry name" value="OM_assembly_BamA"/>
</dbReference>
<dbReference type="Gene3D" id="2.40.160.50">
    <property type="entry name" value="membrane protein fhac: a member of the omp85/tpsb transporter family"/>
    <property type="match status" value="1"/>
</dbReference>
<evidence type="ECO:0000256" key="4">
    <source>
        <dbReference type="ARBA" id="ARBA00022729"/>
    </source>
</evidence>
<evidence type="ECO:0000313" key="12">
    <source>
        <dbReference type="Proteomes" id="UP000777265"/>
    </source>
</evidence>
<dbReference type="Pfam" id="PF07244">
    <property type="entry name" value="POTRA"/>
    <property type="match status" value="5"/>
</dbReference>
<keyword evidence="7" id="KW-0998">Cell outer membrane</keyword>
<feature type="signal peptide" evidence="9">
    <location>
        <begin position="1"/>
        <end position="21"/>
    </location>
</feature>
<evidence type="ECO:0000256" key="6">
    <source>
        <dbReference type="ARBA" id="ARBA00023136"/>
    </source>
</evidence>
<comment type="subcellular location">
    <subcellularLocation>
        <location evidence="1">Membrane</location>
    </subcellularLocation>
</comment>
<name>A0A971M2L4_9BACT</name>
<evidence type="ECO:0000256" key="3">
    <source>
        <dbReference type="ARBA" id="ARBA00022692"/>
    </source>
</evidence>
<feature type="domain" description="POTRA" evidence="10">
    <location>
        <begin position="25"/>
        <end position="96"/>
    </location>
</feature>
<sequence>MKVFVVALFISLMMVSAVVWAQEPEKIVRIEITGNESIDRGVIANTLKTKENQPYNPEKLREDMKSIYKTGFFSDVQIDVQDTDQGKVVTFVVIERPPIKTIYISGNKKIKTEDIREKLKVRPNTVMNIEKIKESMDEVRKLYASKGFYNARVAYEIVPEEGYDIGVRFTIDEPQKAFVRKISFTGNRAFKAGKLMDRMSVREKGWFSWFTGSGILDEEALEEDRKRIEAFYADNGYVKAKVGVPDITVSKDAKTIAITLPIEEGSIYKVGTIDFAGDIIFSREELLKDMKSKPGVVFRSSVYQADVITLTDLYQDKGYAFCDIAPLSVTDDNTRTIDLTFNVIKGQEIYVNRINILGNTRTRDKVIRRELRIAEGDRYSATNLKRSKERLTNTTYFKEIDMKLIKTDEPDKINLDVAVEERPTGSLNLGVGYSTSEKAVLSGSVSQQNFLGTGRKVYLNASLGSVTNQFSFTFVEPYIFDLNLSAGLSAFHYKREMDSYDYKLSGGSFSLTRPLTDYVKSSIRYRYETATVENISEDASNYIKEQEGTSTTSSVTLSLSKNTIDNVMNPSKGINTEVSFELAGGPFGADNDFYRTIGSYGRYIPAGFWDTTFFIRGTAGTIQGYSGKKVPIYEKFYVGGLSTVRGFKYGEAGPLDENGDPIGSKNQLFFNLEWIFPVFKPAGIKGVLFFDAGHGFDESKGFLMNGARTAAGAGIRWFSPFGPIRLELGFNLSPKKDEKSNYFDFAIGSQF</sequence>
<dbReference type="InterPro" id="IPR034746">
    <property type="entry name" value="POTRA"/>
</dbReference>
<proteinExistence type="inferred from homology"/>
<dbReference type="NCBIfam" id="TIGR03303">
    <property type="entry name" value="OM_YaeT"/>
    <property type="match status" value="1"/>
</dbReference>
<dbReference type="InterPro" id="IPR000184">
    <property type="entry name" value="Bac_surfAg_D15"/>
</dbReference>
<dbReference type="InterPro" id="IPR010827">
    <property type="entry name" value="BamA/TamA_POTRA"/>
</dbReference>
<dbReference type="Pfam" id="PF01103">
    <property type="entry name" value="Omp85"/>
    <property type="match status" value="1"/>
</dbReference>
<gene>
    <name evidence="11" type="primary">bamA</name>
    <name evidence="11" type="ORF">GXY80_03390</name>
</gene>
<dbReference type="AlphaFoldDB" id="A0A971M2L4"/>
<comment type="caution">
    <text evidence="11">The sequence shown here is derived from an EMBL/GenBank/DDBJ whole genome shotgun (WGS) entry which is preliminary data.</text>
</comment>
<organism evidence="11 12">
    <name type="scientific">Syntrophorhabdus aromaticivorans</name>
    <dbReference type="NCBI Taxonomy" id="328301"/>
    <lineage>
        <taxon>Bacteria</taxon>
        <taxon>Pseudomonadati</taxon>
        <taxon>Thermodesulfobacteriota</taxon>
        <taxon>Syntrophorhabdia</taxon>
        <taxon>Syntrophorhabdales</taxon>
        <taxon>Syntrophorhabdaceae</taxon>
        <taxon>Syntrophorhabdus</taxon>
    </lineage>
</organism>
<reference evidence="11" key="1">
    <citation type="journal article" date="2020" name="Biotechnol. Biofuels">
        <title>New insights from the biogas microbiome by comprehensive genome-resolved metagenomics of nearly 1600 species originating from multiple anaerobic digesters.</title>
        <authorList>
            <person name="Campanaro S."/>
            <person name="Treu L."/>
            <person name="Rodriguez-R L.M."/>
            <person name="Kovalovszki A."/>
            <person name="Ziels R.M."/>
            <person name="Maus I."/>
            <person name="Zhu X."/>
            <person name="Kougias P.G."/>
            <person name="Basile A."/>
            <person name="Luo G."/>
            <person name="Schluter A."/>
            <person name="Konstantinidis K.T."/>
            <person name="Angelidaki I."/>
        </authorList>
    </citation>
    <scope>NUCLEOTIDE SEQUENCE</scope>
    <source>
        <strain evidence="11">AS06rmzACSIP_7</strain>
    </source>
</reference>
<protein>
    <recommendedName>
        <fullName evidence="8">Outer membrane protein assembly factor BamA</fullName>
    </recommendedName>
</protein>
<dbReference type="Gene3D" id="3.10.20.310">
    <property type="entry name" value="membrane protein fhac"/>
    <property type="match status" value="5"/>
</dbReference>
<evidence type="ECO:0000313" key="11">
    <source>
        <dbReference type="EMBL" id="NLW34515.1"/>
    </source>
</evidence>
<evidence type="ECO:0000256" key="5">
    <source>
        <dbReference type="ARBA" id="ARBA00022737"/>
    </source>
</evidence>
<keyword evidence="4 9" id="KW-0732">Signal</keyword>
<dbReference type="GO" id="GO:0071709">
    <property type="term" value="P:membrane assembly"/>
    <property type="evidence" value="ECO:0007669"/>
    <property type="project" value="InterPro"/>
</dbReference>
<dbReference type="PROSITE" id="PS51779">
    <property type="entry name" value="POTRA"/>
    <property type="match status" value="4"/>
</dbReference>
<evidence type="ECO:0000256" key="9">
    <source>
        <dbReference type="SAM" id="SignalP"/>
    </source>
</evidence>
<keyword evidence="5" id="KW-0677">Repeat</keyword>
<dbReference type="PANTHER" id="PTHR12815">
    <property type="entry name" value="SORTING AND ASSEMBLY MACHINERY SAMM50 PROTEIN FAMILY MEMBER"/>
    <property type="match status" value="1"/>
</dbReference>
<feature type="domain" description="POTRA" evidence="10">
    <location>
        <begin position="177"/>
        <end position="265"/>
    </location>
</feature>
<feature type="domain" description="POTRA" evidence="10">
    <location>
        <begin position="349"/>
        <end position="422"/>
    </location>
</feature>
<feature type="chain" id="PRO_5039920702" description="Outer membrane protein assembly factor BamA" evidence="9">
    <location>
        <begin position="22"/>
        <end position="751"/>
    </location>
</feature>
<dbReference type="EMBL" id="JAAYEE010000060">
    <property type="protein sequence ID" value="NLW34515.1"/>
    <property type="molecule type" value="Genomic_DNA"/>
</dbReference>
<dbReference type="HAMAP" id="MF_01430">
    <property type="entry name" value="OM_assembly_BamA"/>
    <property type="match status" value="1"/>
</dbReference>
<dbReference type="GO" id="GO:0009279">
    <property type="term" value="C:cell outer membrane"/>
    <property type="evidence" value="ECO:0007669"/>
    <property type="project" value="UniProtKB-UniRule"/>
</dbReference>
<dbReference type="PANTHER" id="PTHR12815:SF23">
    <property type="entry name" value="OUTER MEMBRANE PROTEIN ASSEMBLY FACTOR BAMA"/>
    <property type="match status" value="1"/>
</dbReference>
<evidence type="ECO:0000256" key="1">
    <source>
        <dbReference type="ARBA" id="ARBA00004370"/>
    </source>
</evidence>
<dbReference type="Proteomes" id="UP000777265">
    <property type="component" value="Unassembled WGS sequence"/>
</dbReference>
<evidence type="ECO:0000256" key="2">
    <source>
        <dbReference type="ARBA" id="ARBA00022452"/>
    </source>
</evidence>
<evidence type="ECO:0000256" key="7">
    <source>
        <dbReference type="ARBA" id="ARBA00023237"/>
    </source>
</evidence>